<reference evidence="1" key="1">
    <citation type="thesis" date="2020" institute="ProQuest LLC" country="789 East Eisenhower Parkway, Ann Arbor, MI, USA">
        <title>Comparative Genomics and Chromosome Evolution.</title>
        <authorList>
            <person name="Mudd A.B."/>
        </authorList>
    </citation>
    <scope>NUCLEOTIDE SEQUENCE</scope>
    <source>
        <strain evidence="1">237g6f4</strain>
        <tissue evidence="1">Blood</tissue>
    </source>
</reference>
<gene>
    <name evidence="1" type="ORF">GDO81_004728</name>
</gene>
<dbReference type="EMBL" id="WNYA01000002">
    <property type="protein sequence ID" value="KAG8584705.1"/>
    <property type="molecule type" value="Genomic_DNA"/>
</dbReference>
<evidence type="ECO:0000313" key="1">
    <source>
        <dbReference type="EMBL" id="KAG8584705.1"/>
    </source>
</evidence>
<dbReference type="Proteomes" id="UP000824782">
    <property type="component" value="Unassembled WGS sequence"/>
</dbReference>
<comment type="caution">
    <text evidence="1">The sequence shown here is derived from an EMBL/GenBank/DDBJ whole genome shotgun (WGS) entry which is preliminary data.</text>
</comment>
<keyword evidence="2" id="KW-1185">Reference proteome</keyword>
<accession>A0AAV7CI07</accession>
<sequence length="70" mass="8149">MITLLHCVFHTRRSGPWNVTSTRIWLVPLTSGHAMVVLCLQMQVLEYFVGRIKKSQTYPSYTVKVMFHLP</sequence>
<dbReference type="AlphaFoldDB" id="A0AAV7CI07"/>
<name>A0AAV7CI07_ENGPU</name>
<proteinExistence type="predicted"/>
<protein>
    <submittedName>
        <fullName evidence="1">Uncharacterized protein</fullName>
    </submittedName>
</protein>
<organism evidence="1 2">
    <name type="scientific">Engystomops pustulosus</name>
    <name type="common">Tungara frog</name>
    <name type="synonym">Physalaemus pustulosus</name>
    <dbReference type="NCBI Taxonomy" id="76066"/>
    <lineage>
        <taxon>Eukaryota</taxon>
        <taxon>Metazoa</taxon>
        <taxon>Chordata</taxon>
        <taxon>Craniata</taxon>
        <taxon>Vertebrata</taxon>
        <taxon>Euteleostomi</taxon>
        <taxon>Amphibia</taxon>
        <taxon>Batrachia</taxon>
        <taxon>Anura</taxon>
        <taxon>Neobatrachia</taxon>
        <taxon>Hyloidea</taxon>
        <taxon>Leptodactylidae</taxon>
        <taxon>Leiuperinae</taxon>
        <taxon>Engystomops</taxon>
    </lineage>
</organism>
<evidence type="ECO:0000313" key="2">
    <source>
        <dbReference type="Proteomes" id="UP000824782"/>
    </source>
</evidence>